<accession>L0K7M5</accession>
<reference evidence="4" key="1">
    <citation type="submission" date="2012-02" db="EMBL/GenBank/DDBJ databases">
        <title>The complete genome of Halobacteroides halobius DSM 5150.</title>
        <authorList>
            <person name="Lucas S."/>
            <person name="Copeland A."/>
            <person name="Lapidus A."/>
            <person name="Glavina del Rio T."/>
            <person name="Dalin E."/>
            <person name="Tice H."/>
            <person name="Bruce D."/>
            <person name="Goodwin L."/>
            <person name="Pitluck S."/>
            <person name="Peters L."/>
            <person name="Mikhailova N."/>
            <person name="Gu W."/>
            <person name="Kyrpides N."/>
            <person name="Mavromatis K."/>
            <person name="Ivanova N."/>
            <person name="Brettin T."/>
            <person name="Detter J.C."/>
            <person name="Han C."/>
            <person name="Larimer F."/>
            <person name="Land M."/>
            <person name="Hauser L."/>
            <person name="Markowitz V."/>
            <person name="Cheng J.-F."/>
            <person name="Hugenholtz P."/>
            <person name="Woyke T."/>
            <person name="Wu D."/>
            <person name="Tindall B."/>
            <person name="Pomrenke H."/>
            <person name="Brambilla E."/>
            <person name="Klenk H.-P."/>
            <person name="Eisen J.A."/>
        </authorList>
    </citation>
    <scope>NUCLEOTIDE SEQUENCE [LARGE SCALE GENOMIC DNA]</scope>
    <source>
        <strain evidence="4">ATCC 35273 / DSM 5150 / MD-1</strain>
    </source>
</reference>
<gene>
    <name evidence="3" type="ordered locus">Halha_0335</name>
</gene>
<dbReference type="EMBL" id="CP003359">
    <property type="protein sequence ID" value="AGB40344.1"/>
    <property type="molecule type" value="Genomic_DNA"/>
</dbReference>
<evidence type="ECO:0000313" key="4">
    <source>
        <dbReference type="Proteomes" id="UP000010880"/>
    </source>
</evidence>
<keyword evidence="2" id="KW-0812">Transmembrane</keyword>
<feature type="transmembrane region" description="Helical" evidence="2">
    <location>
        <begin position="174"/>
        <end position="192"/>
    </location>
</feature>
<name>L0K7M5_HALHC</name>
<dbReference type="RefSeq" id="WP_015326070.1">
    <property type="nucleotide sequence ID" value="NC_019978.1"/>
</dbReference>
<keyword evidence="4" id="KW-1185">Reference proteome</keyword>
<keyword evidence="2" id="KW-1133">Transmembrane helix</keyword>
<organism evidence="3 4">
    <name type="scientific">Halobacteroides halobius (strain ATCC 35273 / DSM 5150 / MD-1)</name>
    <dbReference type="NCBI Taxonomy" id="748449"/>
    <lineage>
        <taxon>Bacteria</taxon>
        <taxon>Bacillati</taxon>
        <taxon>Bacillota</taxon>
        <taxon>Clostridia</taxon>
        <taxon>Halanaerobiales</taxon>
        <taxon>Halobacteroidaceae</taxon>
        <taxon>Halobacteroides</taxon>
    </lineage>
</organism>
<dbReference type="KEGG" id="hhl:Halha_0335"/>
<sequence>MGFKKYEMGRFYKLFHYFLKIWILFVLSVVWFIVLTGEPNLDNSIFVFIEGAIISFIVHVIGFYYIFKVPISILIKEDKIKFNLLFGWGKEFDKEDIHKCSFSKNFLGEDIRFLIKVKGKMIKYRILVKCYSEKNYKKLKEEITKLTKNIKTINSNNNDLKNISSLDLELNNKMAYKIIILYFIASLPYFIVNFYFKMITLIIVGVIFSLTIFYSIFSRVADKVKFINGNIVFKSIIKTYELKECDTLIKLTKFFNKDVIILINDNFGFLKYFLVFIEDENKLDKIKNSK</sequence>
<proteinExistence type="predicted"/>
<protein>
    <submittedName>
        <fullName evidence="3">Uncharacterized protein</fullName>
    </submittedName>
</protein>
<evidence type="ECO:0000256" key="1">
    <source>
        <dbReference type="SAM" id="Coils"/>
    </source>
</evidence>
<feature type="transmembrane region" description="Helical" evidence="2">
    <location>
        <begin position="198"/>
        <end position="217"/>
    </location>
</feature>
<dbReference type="AlphaFoldDB" id="L0K7M5"/>
<keyword evidence="1" id="KW-0175">Coiled coil</keyword>
<dbReference type="HOGENOM" id="CLU_958990_0_0_9"/>
<feature type="transmembrane region" description="Helical" evidence="2">
    <location>
        <begin position="45"/>
        <end position="67"/>
    </location>
</feature>
<feature type="coiled-coil region" evidence="1">
    <location>
        <begin position="136"/>
        <end position="163"/>
    </location>
</feature>
<dbReference type="Proteomes" id="UP000010880">
    <property type="component" value="Chromosome"/>
</dbReference>
<feature type="transmembrane region" description="Helical" evidence="2">
    <location>
        <begin position="14"/>
        <end position="33"/>
    </location>
</feature>
<evidence type="ECO:0000313" key="3">
    <source>
        <dbReference type="EMBL" id="AGB40344.1"/>
    </source>
</evidence>
<evidence type="ECO:0000256" key="2">
    <source>
        <dbReference type="SAM" id="Phobius"/>
    </source>
</evidence>
<keyword evidence="2" id="KW-0472">Membrane</keyword>